<dbReference type="Gene3D" id="1.10.238.220">
    <property type="match status" value="1"/>
</dbReference>
<keyword evidence="7" id="KW-0106">Calcium</keyword>
<dbReference type="EMBL" id="WJBH02000007">
    <property type="protein sequence ID" value="KAI9556348.1"/>
    <property type="molecule type" value="Genomic_DNA"/>
</dbReference>
<evidence type="ECO:0000256" key="5">
    <source>
        <dbReference type="ARBA" id="ARBA00022723"/>
    </source>
</evidence>
<dbReference type="GO" id="GO:0005819">
    <property type="term" value="C:spindle"/>
    <property type="evidence" value="ECO:0007669"/>
    <property type="project" value="TreeGrafter"/>
</dbReference>
<dbReference type="GO" id="GO:0000226">
    <property type="term" value="P:microtubule cytoskeleton organization"/>
    <property type="evidence" value="ECO:0007669"/>
    <property type="project" value="TreeGrafter"/>
</dbReference>
<dbReference type="Gene3D" id="1.10.238.10">
    <property type="entry name" value="EF-hand"/>
    <property type="match status" value="1"/>
</dbReference>
<dbReference type="AlphaFoldDB" id="A0AAD5PSR4"/>
<dbReference type="InterPro" id="IPR039865">
    <property type="entry name" value="PPP2R3C"/>
</dbReference>
<dbReference type="GO" id="GO:0035303">
    <property type="term" value="P:regulation of dephosphorylation"/>
    <property type="evidence" value="ECO:0007669"/>
    <property type="project" value="InterPro"/>
</dbReference>
<comment type="subcellular location">
    <subcellularLocation>
        <location evidence="2">Cytoplasm</location>
    </subcellularLocation>
    <subcellularLocation>
        <location evidence="1">Nucleus</location>
    </subcellularLocation>
</comment>
<dbReference type="CDD" id="cd21505">
    <property type="entry name" value="PPP2R3C"/>
    <property type="match status" value="1"/>
</dbReference>
<reference evidence="9 10" key="1">
    <citation type="submission" date="2022-05" db="EMBL/GenBank/DDBJ databases">
        <title>A multi-omics perspective on studying reproductive biology in Daphnia sinensis.</title>
        <authorList>
            <person name="Jia J."/>
        </authorList>
    </citation>
    <scope>NUCLEOTIDE SEQUENCE [LARGE SCALE GENOMIC DNA]</scope>
    <source>
        <strain evidence="9 10">WSL</strain>
    </source>
</reference>
<evidence type="ECO:0000256" key="7">
    <source>
        <dbReference type="ARBA" id="ARBA00022837"/>
    </source>
</evidence>
<keyword evidence="6" id="KW-0677">Repeat</keyword>
<keyword evidence="10" id="KW-1185">Reference proteome</keyword>
<dbReference type="GO" id="GO:0005634">
    <property type="term" value="C:nucleus"/>
    <property type="evidence" value="ECO:0007669"/>
    <property type="project" value="UniProtKB-SubCell"/>
</dbReference>
<evidence type="ECO:0000313" key="10">
    <source>
        <dbReference type="Proteomes" id="UP000820818"/>
    </source>
</evidence>
<evidence type="ECO:0000313" key="9">
    <source>
        <dbReference type="EMBL" id="KAI9556348.1"/>
    </source>
</evidence>
<comment type="caution">
    <text evidence="9">The sequence shown here is derived from an EMBL/GenBank/DDBJ whole genome shotgun (WGS) entry which is preliminary data.</text>
</comment>
<dbReference type="GO" id="GO:0005737">
    <property type="term" value="C:cytoplasm"/>
    <property type="evidence" value="ECO:0007669"/>
    <property type="project" value="UniProtKB-SubCell"/>
</dbReference>
<keyword evidence="4" id="KW-0963">Cytoplasm</keyword>
<dbReference type="PANTHER" id="PTHR12085">
    <property type="entry name" value="SERINE/THREONINE-PROTEIN PHOSPHATASE 2A REGULATORY SUBUNIT B'' SUBUNIT GAMMA"/>
    <property type="match status" value="1"/>
</dbReference>
<dbReference type="GO" id="GO:0005813">
    <property type="term" value="C:centrosome"/>
    <property type="evidence" value="ECO:0007669"/>
    <property type="project" value="TreeGrafter"/>
</dbReference>
<dbReference type="Proteomes" id="UP000820818">
    <property type="component" value="Linkage Group LG7"/>
</dbReference>
<keyword evidence="5" id="KW-0479">Metal-binding</keyword>
<sequence>MEKTQQLLVLSSEDEEIFQKLYSEGLKTSRKNVDETMPVPKFYTKLPSHENMISLKLREEARTAFLQKKSKELLDNNELQNLWTLLDKNHSPPFAGSEQMINYIDFLKVGNIAGPKYKAFFTPVVFARLLQSDIHGRISTMAVFNYIMRKVWLQQTRIGLSLYDATGQGLLTEMDLENYITELIPTLPQLEGLEKSFHSFYVCTAVRKFLFFLDPLKLGKVRIQDILASGFLDELLELRDEELPKDAQDSNWFSAPSALRVYGQYLNLDTNRNGMLCQEELRRFGTGTLTRVFIQRVFEECMTYEKEMDYKTYLDFVLAMDNKREPQALQYFFRLLDVGHRNHLNTFDLHFYFKGVQELMQQHKQEVVAFDDVNDEIFDMVRPADPSKITLQDLINCGYGETVINILIDLDGFWTYENREAVVTDKNNQDKPEA</sequence>
<dbReference type="GO" id="GO:0046872">
    <property type="term" value="F:metal ion binding"/>
    <property type="evidence" value="ECO:0007669"/>
    <property type="project" value="UniProtKB-KW"/>
</dbReference>
<dbReference type="PROSITE" id="PS00018">
    <property type="entry name" value="EF_HAND_1"/>
    <property type="match status" value="1"/>
</dbReference>
<evidence type="ECO:0000256" key="2">
    <source>
        <dbReference type="ARBA" id="ARBA00004496"/>
    </source>
</evidence>
<dbReference type="FunFam" id="1.10.238.220:FF:000002">
    <property type="entry name" value="Serine/threonine-protein phosphatase 2A regulatory subunit B'' subunit gamma"/>
    <property type="match status" value="1"/>
</dbReference>
<evidence type="ECO:0000256" key="4">
    <source>
        <dbReference type="ARBA" id="ARBA00022490"/>
    </source>
</evidence>
<dbReference type="FunFam" id="1.10.238.10:FF:000091">
    <property type="entry name" value="Serine/threonine-protein phosphatase 2A regulatory subunit B'' subunit gamma"/>
    <property type="match status" value="1"/>
</dbReference>
<dbReference type="InterPro" id="IPR018247">
    <property type="entry name" value="EF_Hand_1_Ca_BS"/>
</dbReference>
<dbReference type="InterPro" id="IPR011992">
    <property type="entry name" value="EF-hand-dom_pair"/>
</dbReference>
<name>A0AAD5PSR4_9CRUS</name>
<evidence type="ECO:0000256" key="3">
    <source>
        <dbReference type="ARBA" id="ARBA00022320"/>
    </source>
</evidence>
<organism evidence="9 10">
    <name type="scientific">Daphnia sinensis</name>
    <dbReference type="NCBI Taxonomy" id="1820382"/>
    <lineage>
        <taxon>Eukaryota</taxon>
        <taxon>Metazoa</taxon>
        <taxon>Ecdysozoa</taxon>
        <taxon>Arthropoda</taxon>
        <taxon>Crustacea</taxon>
        <taxon>Branchiopoda</taxon>
        <taxon>Diplostraca</taxon>
        <taxon>Cladocera</taxon>
        <taxon>Anomopoda</taxon>
        <taxon>Daphniidae</taxon>
        <taxon>Daphnia</taxon>
        <taxon>Daphnia similis group</taxon>
    </lineage>
</organism>
<protein>
    <recommendedName>
        <fullName evidence="3">Serine/threonine-protein phosphatase 2A regulatory subunit B'' subunit gamma</fullName>
    </recommendedName>
</protein>
<keyword evidence="8" id="KW-0539">Nucleus</keyword>
<evidence type="ECO:0000256" key="8">
    <source>
        <dbReference type="ARBA" id="ARBA00023242"/>
    </source>
</evidence>
<evidence type="ECO:0000256" key="6">
    <source>
        <dbReference type="ARBA" id="ARBA00022737"/>
    </source>
</evidence>
<dbReference type="PANTHER" id="PTHR12085:SF3">
    <property type="entry name" value="SERINE_THREONINE-PROTEIN PHOSPHATASE 2A REGULATORY SUBUNIT B'' SUBUNIT GAMMA"/>
    <property type="match status" value="1"/>
</dbReference>
<accession>A0AAD5PSR4</accession>
<proteinExistence type="predicted"/>
<dbReference type="SUPFAM" id="SSF47473">
    <property type="entry name" value="EF-hand"/>
    <property type="match status" value="1"/>
</dbReference>
<evidence type="ECO:0000256" key="1">
    <source>
        <dbReference type="ARBA" id="ARBA00004123"/>
    </source>
</evidence>
<gene>
    <name evidence="9" type="ORF">GHT06_018922</name>
</gene>
<dbReference type="GO" id="GO:0030865">
    <property type="term" value="P:cortical cytoskeleton organization"/>
    <property type="evidence" value="ECO:0007669"/>
    <property type="project" value="TreeGrafter"/>
</dbReference>